<reference evidence="1" key="1">
    <citation type="submission" date="2021-06" db="EMBL/GenBank/DDBJ databases">
        <authorList>
            <person name="Kallberg Y."/>
            <person name="Tangrot J."/>
            <person name="Rosling A."/>
        </authorList>
    </citation>
    <scope>NUCLEOTIDE SEQUENCE</scope>
    <source>
        <strain evidence="1">BR232B</strain>
    </source>
</reference>
<gene>
    <name evidence="1" type="ORF">PBRASI_LOCUS9502</name>
</gene>
<dbReference type="OrthoDB" id="5363860at2759"/>
<name>A0A9N9DEY6_9GLOM</name>
<dbReference type="Proteomes" id="UP000789739">
    <property type="component" value="Unassembled WGS sequence"/>
</dbReference>
<comment type="caution">
    <text evidence="1">The sequence shown here is derived from an EMBL/GenBank/DDBJ whole genome shotgun (WGS) entry which is preliminary data.</text>
</comment>
<accession>A0A9N9DEY6</accession>
<dbReference type="EMBL" id="CAJVPI010002109">
    <property type="protein sequence ID" value="CAG8635849.1"/>
    <property type="molecule type" value="Genomic_DNA"/>
</dbReference>
<evidence type="ECO:0000313" key="2">
    <source>
        <dbReference type="Proteomes" id="UP000789739"/>
    </source>
</evidence>
<proteinExistence type="predicted"/>
<protein>
    <submittedName>
        <fullName evidence="1">5992_t:CDS:1</fullName>
    </submittedName>
</protein>
<sequence>MQSCTLYILSKFNYKAIDSLILLLEEKDAYVVPIQITIANEHRDSATIFRNGWQSWGPDQLPGYNDNVHIQFLWIWEELDWHLIETTEAVYQESRYGGKYLEKEGLTEYHINMSVADLNSRIGQALKIAHAK</sequence>
<keyword evidence="2" id="KW-1185">Reference proteome</keyword>
<organism evidence="1 2">
    <name type="scientific">Paraglomus brasilianum</name>
    <dbReference type="NCBI Taxonomy" id="144538"/>
    <lineage>
        <taxon>Eukaryota</taxon>
        <taxon>Fungi</taxon>
        <taxon>Fungi incertae sedis</taxon>
        <taxon>Mucoromycota</taxon>
        <taxon>Glomeromycotina</taxon>
        <taxon>Glomeromycetes</taxon>
        <taxon>Paraglomerales</taxon>
        <taxon>Paraglomeraceae</taxon>
        <taxon>Paraglomus</taxon>
    </lineage>
</organism>
<evidence type="ECO:0000313" key="1">
    <source>
        <dbReference type="EMBL" id="CAG8635849.1"/>
    </source>
</evidence>
<dbReference type="AlphaFoldDB" id="A0A9N9DEY6"/>